<evidence type="ECO:0000259" key="2">
    <source>
        <dbReference type="Pfam" id="PF02470"/>
    </source>
</evidence>
<dbReference type="InterPro" id="IPR052336">
    <property type="entry name" value="MlaD_Phospholipid_Transporter"/>
</dbReference>
<dbReference type="Gene3D" id="1.20.1480.30">
    <property type="entry name" value="Designed four-helix bundle protein"/>
    <property type="match status" value="1"/>
</dbReference>
<dbReference type="InterPro" id="IPR003399">
    <property type="entry name" value="Mce/MlaD"/>
</dbReference>
<dbReference type="Pfam" id="PF02470">
    <property type="entry name" value="MlaD"/>
    <property type="match status" value="1"/>
</dbReference>
<dbReference type="RefSeq" id="WP_243537416.1">
    <property type="nucleotide sequence ID" value="NZ_CP093442.1"/>
</dbReference>
<dbReference type="PANTHER" id="PTHR33371">
    <property type="entry name" value="INTERMEMBRANE PHOSPHOLIPID TRANSPORT SYSTEM BINDING PROTEIN MLAD-RELATED"/>
    <property type="match status" value="1"/>
</dbReference>
<protein>
    <submittedName>
        <fullName evidence="3">MlaD family protein</fullName>
    </submittedName>
</protein>
<organism evidence="3 4">
    <name type="scientific">Bdellovibrio reynosensis</name>
    <dbReference type="NCBI Taxonomy" id="2835041"/>
    <lineage>
        <taxon>Bacteria</taxon>
        <taxon>Pseudomonadati</taxon>
        <taxon>Bdellovibrionota</taxon>
        <taxon>Bdellovibrionia</taxon>
        <taxon>Bdellovibrionales</taxon>
        <taxon>Pseudobdellovibrionaceae</taxon>
        <taxon>Bdellovibrio</taxon>
    </lineage>
</organism>
<evidence type="ECO:0000313" key="3">
    <source>
        <dbReference type="EMBL" id="UOF01108.1"/>
    </source>
</evidence>
<dbReference type="Proteomes" id="UP000830116">
    <property type="component" value="Chromosome"/>
</dbReference>
<keyword evidence="1" id="KW-0812">Transmembrane</keyword>
<accession>A0ABY4CC64</accession>
<dbReference type="SUPFAM" id="SSF58104">
    <property type="entry name" value="Methyl-accepting chemotaxis protein (MCP) signaling domain"/>
    <property type="match status" value="1"/>
</dbReference>
<dbReference type="EMBL" id="CP093442">
    <property type="protein sequence ID" value="UOF01108.1"/>
    <property type="molecule type" value="Genomic_DNA"/>
</dbReference>
<proteinExistence type="predicted"/>
<feature type="domain" description="Mce/MlaD" evidence="2">
    <location>
        <begin position="44"/>
        <end position="114"/>
    </location>
</feature>
<keyword evidence="4" id="KW-1185">Reference proteome</keyword>
<feature type="transmembrane region" description="Helical" evidence="1">
    <location>
        <begin position="12"/>
        <end position="30"/>
    </location>
</feature>
<keyword evidence="1" id="KW-1133">Transmembrane helix</keyword>
<dbReference type="PANTHER" id="PTHR33371:SF4">
    <property type="entry name" value="INTERMEMBRANE PHOSPHOLIPID TRANSPORT SYSTEM BINDING PROTEIN MLAD"/>
    <property type="match status" value="1"/>
</dbReference>
<evidence type="ECO:0000313" key="4">
    <source>
        <dbReference type="Proteomes" id="UP000830116"/>
    </source>
</evidence>
<reference evidence="3" key="1">
    <citation type="submission" date="2022-03" db="EMBL/GenBank/DDBJ databases">
        <title>Genome Identification and Characterization of new species Bdellovibrio reynosense LBG001 sp. nov. from a Mexico soil sample.</title>
        <authorList>
            <person name="Camilli A."/>
            <person name="Ajao Y."/>
            <person name="Guo X."/>
        </authorList>
    </citation>
    <scope>NUCLEOTIDE SEQUENCE</scope>
    <source>
        <strain evidence="3">LBG001</strain>
    </source>
</reference>
<name>A0ABY4CC64_9BACT</name>
<evidence type="ECO:0000256" key="1">
    <source>
        <dbReference type="SAM" id="Phobius"/>
    </source>
</evidence>
<keyword evidence="1" id="KW-0472">Membrane</keyword>
<gene>
    <name evidence="3" type="ORF">MNR06_15510</name>
</gene>
<sequence length="458" mass="49670">MNWLRAAEFKVGMLVIVVGSLIAVMSMQVSDDPSYLGRSKKAWFLLPNAGGLVKNSAVRSAGIPVGVIKNITLQDGKARIEITVKSDVPLTTSASVEIKSQGILGDKHVEVYPGSPTDPPLEDNAQILTVKDSGSLDNVVGQISEVTGSLKEVAKNLQEATSADGTRAHVLGRIVKNIETLTEDLAHMTTENRDKIGDIVDDVHEVTASLREVMNDKSDTGLKETWKRLSNSVKNLDEITSKINKGEGAIGKLVSDEATAENVTSAIDGLSGLVDTASRIQTAFDYRAEYLSDAQATKSYIGVQIQPGLDRYYYIAVVDDPAGVVETTRTEVSGDSTNPSSPADYTEKKTYQNKIKFTVLFAKNFWDLTIKGGLIENSGGFGVDYHFFRRKLKFSVEAFDFSKTNIRSSLTYTLYRGIYVTGGVNDALNKGNAQTGYLGAGLFLTNDDLKLLLTKAPF</sequence>